<dbReference type="AlphaFoldDB" id="A0A3D1JH73"/>
<comment type="subcellular location">
    <subcellularLocation>
        <location evidence="1">Endomembrane system</location>
        <topology evidence="1">Multi-pass membrane protein</topology>
    </subcellularLocation>
</comment>
<evidence type="ECO:0000256" key="3">
    <source>
        <dbReference type="ARBA" id="ARBA00022692"/>
    </source>
</evidence>
<dbReference type="Proteomes" id="UP000264141">
    <property type="component" value="Unassembled WGS sequence"/>
</dbReference>
<evidence type="ECO:0000256" key="1">
    <source>
        <dbReference type="ARBA" id="ARBA00004127"/>
    </source>
</evidence>
<protein>
    <recommendedName>
        <fullName evidence="9">Methanethiol S-methyltransferase</fullName>
    </recommendedName>
</protein>
<feature type="transmembrane region" description="Helical" evidence="6">
    <location>
        <begin position="78"/>
        <end position="97"/>
    </location>
</feature>
<feature type="transmembrane region" description="Helical" evidence="6">
    <location>
        <begin position="142"/>
        <end position="170"/>
    </location>
</feature>
<keyword evidence="3 6" id="KW-0812">Transmembrane</keyword>
<name>A0A3D1JH73_9CHLR</name>
<dbReference type="GO" id="GO:0012505">
    <property type="term" value="C:endomembrane system"/>
    <property type="evidence" value="ECO:0007669"/>
    <property type="project" value="UniProtKB-SubCell"/>
</dbReference>
<dbReference type="InterPro" id="IPR007318">
    <property type="entry name" value="Phopholipid_MeTrfase"/>
</dbReference>
<keyword evidence="4 6" id="KW-1133">Transmembrane helix</keyword>
<dbReference type="InterPro" id="IPR033580">
    <property type="entry name" value="Nurim-like"/>
</dbReference>
<dbReference type="Gene3D" id="1.20.120.1630">
    <property type="match status" value="1"/>
</dbReference>
<evidence type="ECO:0000256" key="2">
    <source>
        <dbReference type="ARBA" id="ARBA00010631"/>
    </source>
</evidence>
<gene>
    <name evidence="7" type="ORF">DEQ80_08740</name>
</gene>
<comment type="similarity">
    <text evidence="2">Belongs to the nurim family.</text>
</comment>
<evidence type="ECO:0000256" key="5">
    <source>
        <dbReference type="ARBA" id="ARBA00023136"/>
    </source>
</evidence>
<evidence type="ECO:0000313" key="7">
    <source>
        <dbReference type="EMBL" id="HCE17931.1"/>
    </source>
</evidence>
<reference evidence="7 8" key="1">
    <citation type="journal article" date="2018" name="Nat. Biotechnol.">
        <title>A standardized bacterial taxonomy based on genome phylogeny substantially revises the tree of life.</title>
        <authorList>
            <person name="Parks D.H."/>
            <person name="Chuvochina M."/>
            <person name="Waite D.W."/>
            <person name="Rinke C."/>
            <person name="Skarshewski A."/>
            <person name="Chaumeil P.A."/>
            <person name="Hugenholtz P."/>
        </authorList>
    </citation>
    <scope>NUCLEOTIDE SEQUENCE [LARGE SCALE GENOMIC DNA]</scope>
    <source>
        <strain evidence="7">UBA8781</strain>
    </source>
</reference>
<evidence type="ECO:0000256" key="4">
    <source>
        <dbReference type="ARBA" id="ARBA00022989"/>
    </source>
</evidence>
<comment type="caution">
    <text evidence="7">The sequence shown here is derived from an EMBL/GenBank/DDBJ whole genome shotgun (WGS) entry which is preliminary data.</text>
</comment>
<proteinExistence type="inferred from homology"/>
<dbReference type="PANTHER" id="PTHR31040">
    <property type="entry name" value="NURIM"/>
    <property type="match status" value="1"/>
</dbReference>
<dbReference type="PANTHER" id="PTHR31040:SF1">
    <property type="entry name" value="NURIM"/>
    <property type="match status" value="1"/>
</dbReference>
<evidence type="ECO:0000256" key="6">
    <source>
        <dbReference type="SAM" id="Phobius"/>
    </source>
</evidence>
<keyword evidence="5 6" id="KW-0472">Membrane</keyword>
<feature type="transmembrane region" description="Helical" evidence="6">
    <location>
        <begin position="6"/>
        <end position="25"/>
    </location>
</feature>
<organism evidence="7 8">
    <name type="scientific">Anaerolinea thermolimosa</name>
    <dbReference type="NCBI Taxonomy" id="229919"/>
    <lineage>
        <taxon>Bacteria</taxon>
        <taxon>Bacillati</taxon>
        <taxon>Chloroflexota</taxon>
        <taxon>Anaerolineae</taxon>
        <taxon>Anaerolineales</taxon>
        <taxon>Anaerolineaceae</taxon>
        <taxon>Anaerolinea</taxon>
    </lineage>
</organism>
<accession>A0A3D1JH73</accession>
<dbReference type="Pfam" id="PF04191">
    <property type="entry name" value="PEMT"/>
    <property type="match status" value="1"/>
</dbReference>
<evidence type="ECO:0008006" key="9">
    <source>
        <dbReference type="Google" id="ProtNLM"/>
    </source>
</evidence>
<dbReference type="STRING" id="229919.GCA_001050195_02549"/>
<sequence>MAESSFFWVLVGVALYGAIHSFLASHTAKRLAERAFGCAARRFYRLGFVILALLTAPPLLLSPLLLPDRPLYSIPSPWVYLTLTLQGLALLGLLAAIRQTGAAAFLGLRQISQPQPLISRAGPDQLVTVGGYRFVRHPIYTFSFILIWLMPVVTWNILALMLGLTLYTFIGVLFEERKLSAEFGPAYDAYRRRTPMVFPRLFPHR</sequence>
<feature type="transmembrane region" description="Helical" evidence="6">
    <location>
        <begin position="46"/>
        <end position="66"/>
    </location>
</feature>
<evidence type="ECO:0000313" key="8">
    <source>
        <dbReference type="Proteomes" id="UP000264141"/>
    </source>
</evidence>
<dbReference type="EMBL" id="DPBP01000033">
    <property type="protein sequence ID" value="HCE17931.1"/>
    <property type="molecule type" value="Genomic_DNA"/>
</dbReference>